<evidence type="ECO:0000313" key="15">
    <source>
        <dbReference type="EMBL" id="SMB81207.1"/>
    </source>
</evidence>
<dbReference type="SUPFAM" id="SSF56935">
    <property type="entry name" value="Porins"/>
    <property type="match status" value="1"/>
</dbReference>
<dbReference type="InterPro" id="IPR039426">
    <property type="entry name" value="TonB-dep_rcpt-like"/>
</dbReference>
<evidence type="ECO:0000256" key="8">
    <source>
        <dbReference type="ARBA" id="ARBA00023237"/>
    </source>
</evidence>
<proteinExistence type="inferred from homology"/>
<dbReference type="Gene3D" id="2.40.170.20">
    <property type="entry name" value="TonB-dependent receptor, beta-barrel domain"/>
    <property type="match status" value="2"/>
</dbReference>
<evidence type="ECO:0000256" key="1">
    <source>
        <dbReference type="ARBA" id="ARBA00004571"/>
    </source>
</evidence>
<feature type="domain" description="TonB-dependent receptor plug" evidence="14">
    <location>
        <begin position="62"/>
        <end position="159"/>
    </location>
</feature>
<dbReference type="Pfam" id="PF00593">
    <property type="entry name" value="TonB_dep_Rec_b-barrel"/>
    <property type="match status" value="1"/>
</dbReference>
<dbReference type="PROSITE" id="PS01156">
    <property type="entry name" value="TONB_DEPENDENT_REC_2"/>
    <property type="match status" value="1"/>
</dbReference>
<dbReference type="PANTHER" id="PTHR30442">
    <property type="entry name" value="IRON III DICITRATE TRANSPORT PROTEIN FECA"/>
    <property type="match status" value="1"/>
</dbReference>
<evidence type="ECO:0000256" key="2">
    <source>
        <dbReference type="ARBA" id="ARBA00022448"/>
    </source>
</evidence>
<keyword evidence="2 9" id="KW-0813">Transport</keyword>
<feature type="chain" id="PRO_5012212956" evidence="12">
    <location>
        <begin position="24"/>
        <end position="1046"/>
    </location>
</feature>
<evidence type="ECO:0000256" key="5">
    <source>
        <dbReference type="ARBA" id="ARBA00022729"/>
    </source>
</evidence>
<evidence type="ECO:0000256" key="12">
    <source>
        <dbReference type="SAM" id="SignalP"/>
    </source>
</evidence>
<feature type="domain" description="TonB-dependent receptor-like beta-barrel" evidence="13">
    <location>
        <begin position="749"/>
        <end position="1017"/>
    </location>
</feature>
<feature type="signal peptide" evidence="12">
    <location>
        <begin position="1"/>
        <end position="23"/>
    </location>
</feature>
<evidence type="ECO:0000259" key="13">
    <source>
        <dbReference type="Pfam" id="PF00593"/>
    </source>
</evidence>
<dbReference type="STRING" id="1122938.SAMN05660772_01796"/>
<organism evidence="15 16">
    <name type="scientific">Pasteurella testudinis DSM 23072</name>
    <dbReference type="NCBI Taxonomy" id="1122938"/>
    <lineage>
        <taxon>Bacteria</taxon>
        <taxon>Pseudomonadati</taxon>
        <taxon>Pseudomonadota</taxon>
        <taxon>Gammaproteobacteria</taxon>
        <taxon>Pasteurellales</taxon>
        <taxon>Pasteurellaceae</taxon>
        <taxon>Pasteurella</taxon>
    </lineage>
</organism>
<dbReference type="RefSeq" id="WP_084256094.1">
    <property type="nucleotide sequence ID" value="NZ_FWWV01000005.1"/>
</dbReference>
<keyword evidence="15" id="KW-0675">Receptor</keyword>
<evidence type="ECO:0000256" key="10">
    <source>
        <dbReference type="PROSITE-ProRule" id="PRU10144"/>
    </source>
</evidence>
<evidence type="ECO:0000313" key="16">
    <source>
        <dbReference type="Proteomes" id="UP000192408"/>
    </source>
</evidence>
<feature type="short sequence motif" description="TonB C-terminal box" evidence="10">
    <location>
        <begin position="1029"/>
        <end position="1046"/>
    </location>
</feature>
<keyword evidence="7 9" id="KW-0472">Membrane</keyword>
<reference evidence="16" key="1">
    <citation type="submission" date="2017-04" db="EMBL/GenBank/DDBJ databases">
        <authorList>
            <person name="Varghese N."/>
            <person name="Submissions S."/>
        </authorList>
    </citation>
    <scope>NUCLEOTIDE SEQUENCE [LARGE SCALE GENOMIC DNA]</scope>
    <source>
        <strain evidence="16">DSM 23072</strain>
    </source>
</reference>
<keyword evidence="3 9" id="KW-1134">Transmembrane beta strand</keyword>
<keyword evidence="6 11" id="KW-0798">TonB box</keyword>
<dbReference type="AlphaFoldDB" id="A0A1W1UJF0"/>
<dbReference type="InterPro" id="IPR010917">
    <property type="entry name" value="TonB_rcpt_CS"/>
</dbReference>
<dbReference type="Proteomes" id="UP000192408">
    <property type="component" value="Unassembled WGS sequence"/>
</dbReference>
<name>A0A1W1UJF0_9PAST</name>
<dbReference type="PANTHER" id="PTHR30442:SF0">
    <property type="entry name" value="FE(3+) DICITRATE TRANSPORT PROTEIN FECA"/>
    <property type="match status" value="1"/>
</dbReference>
<evidence type="ECO:0000256" key="9">
    <source>
        <dbReference type="PROSITE-ProRule" id="PRU01360"/>
    </source>
</evidence>
<dbReference type="Gene3D" id="2.170.130.10">
    <property type="entry name" value="TonB-dependent receptor, plug domain"/>
    <property type="match status" value="1"/>
</dbReference>
<keyword evidence="16" id="KW-1185">Reference proteome</keyword>
<dbReference type="GO" id="GO:0033214">
    <property type="term" value="P:siderophore-iron import into cell"/>
    <property type="evidence" value="ECO:0007669"/>
    <property type="project" value="TreeGrafter"/>
</dbReference>
<evidence type="ECO:0000259" key="14">
    <source>
        <dbReference type="Pfam" id="PF07715"/>
    </source>
</evidence>
<protein>
    <submittedName>
        <fullName evidence="15">Hemoglobin/transferrin/lactoferrin receptor protein</fullName>
    </submittedName>
</protein>
<dbReference type="Pfam" id="PF07715">
    <property type="entry name" value="Plug"/>
    <property type="match status" value="1"/>
</dbReference>
<evidence type="ECO:0000256" key="11">
    <source>
        <dbReference type="RuleBase" id="RU003357"/>
    </source>
</evidence>
<accession>A0A1W1UJF0</accession>
<dbReference type="InterPro" id="IPR036942">
    <property type="entry name" value="Beta-barrel_TonB_sf"/>
</dbReference>
<keyword evidence="4 9" id="KW-0812">Transmembrane</keyword>
<dbReference type="InterPro" id="IPR000531">
    <property type="entry name" value="Beta-barrel_TonB"/>
</dbReference>
<keyword evidence="5 12" id="KW-0732">Signal</keyword>
<evidence type="ECO:0000256" key="4">
    <source>
        <dbReference type="ARBA" id="ARBA00022692"/>
    </source>
</evidence>
<gene>
    <name evidence="15" type="ORF">SAMN05660772_01796</name>
</gene>
<comment type="subcellular location">
    <subcellularLocation>
        <location evidence="1 9">Cell outer membrane</location>
        <topology evidence="1 9">Multi-pass membrane protein</topology>
    </subcellularLocation>
</comment>
<dbReference type="EMBL" id="FWWV01000005">
    <property type="protein sequence ID" value="SMB81207.1"/>
    <property type="molecule type" value="Genomic_DNA"/>
</dbReference>
<dbReference type="InterPro" id="IPR037066">
    <property type="entry name" value="Plug_dom_sf"/>
</dbReference>
<comment type="similarity">
    <text evidence="9 11">Belongs to the TonB-dependent receptor family.</text>
</comment>
<dbReference type="InterPro" id="IPR012910">
    <property type="entry name" value="Plug_dom"/>
</dbReference>
<evidence type="ECO:0000256" key="3">
    <source>
        <dbReference type="ARBA" id="ARBA00022452"/>
    </source>
</evidence>
<keyword evidence="8 9" id="KW-0998">Cell outer membrane</keyword>
<evidence type="ECO:0000256" key="6">
    <source>
        <dbReference type="ARBA" id="ARBA00023077"/>
    </source>
</evidence>
<dbReference type="GO" id="GO:0009279">
    <property type="term" value="C:cell outer membrane"/>
    <property type="evidence" value="ECO:0007669"/>
    <property type="project" value="UniProtKB-SubCell"/>
</dbReference>
<evidence type="ECO:0000256" key="7">
    <source>
        <dbReference type="ARBA" id="ARBA00023136"/>
    </source>
</evidence>
<dbReference type="PROSITE" id="PS52016">
    <property type="entry name" value="TONB_DEPENDENT_REC_3"/>
    <property type="match status" value="1"/>
</dbReference>
<sequence>MDNSTTVTLLLFCALASATLAQANSSETLNTIHVTANNTEQKDEQGKDDVYYRNITNMYAGKETVERYKGASPADLLQEFNGVYSGDARNSGAVDPNIRGVQGQGRIPVTIDGTEQAITTWRGYNGANNRNYLDPNLISNITVEKGPDIASGNASGIGGSIKMRTLDADDIVREGQKVGVELKLETANNSVKERIPDFKWGQDYREAGDGTPGDFSAVTLVKPKQKGQFFKDNAMRLAVGVKEEKFDLLAAYSYRSKGNYLAGKGGAHKYEGEIDLKDGGRTLKQMEPNLPFAASIYRPGSEIPNTSSVMESYLLKGTLHFTPEQNLKLGYRDTKITYGEIMPSRLDFKAFHGFVPQWPLATVKQKAFNADYAYNPQDNRWVNLKAGVWYTQTESDTNTSGGNPREMENRDVEWTLATSGCVRVNPNPTTPHDYFLIDHACLAAKGGRWIAANPNTNGKYSYVNAAQVNAYNTRRGFNLSNTMNLTEQLDLTLSGAFQKERLTSNHFKSTPNPNSTWESPPRMGRRQEWDIAFNFNYRPTNWLILTAGARYNEYWSFDDYLNKLLASGDLYKGYQIGGTYREPRAAAGHSIAYERVLSQKEWDTRSALVRDYDQSYVKEDAENEVIKAKEAELWEKVLDPNLSDDEVDEISKQIWALDKQKSGGYGELRKEIRTKLTDMGCSNNCKFGMEDKVQTFKLPFHSDGRPRAADNPFVNGTLKNETVINPLTGKSEAKYQQVGSGGEYYTTLKKSEQLTEVKKRRGRAFSPAFSATAFINDQHRVYLRYTEYARMPSIFEDTIGFSSSSDTSARFKDNYLKPEKAKNIEVGYVYDASALFSRPSKADLKLSYFHNVTKNVIDRSTDFRFYQLDKRVLEGIELQARYDNGSFFGDLGVVYNLKNQVCDVNAAMEMDPVELRVPSCMTGGFAWGYLRTQLQPKYSISSNLGARFFDRKLEVGTRWLYHSKAKNRDEDRLWEKGVLNEGVWNRPMSWQPVLTLDAYIKYAVNKNLTLELTGTNLTNRYYLDPMTRSMIPAPGRTVKLGLTAKF</sequence>